<dbReference type="PROSITE" id="PS50932">
    <property type="entry name" value="HTH_LACI_2"/>
    <property type="match status" value="1"/>
</dbReference>
<dbReference type="Pfam" id="PF13377">
    <property type="entry name" value="Peripla_BP_3"/>
    <property type="match status" value="1"/>
</dbReference>
<gene>
    <name evidence="6" type="ORF">G4Y79_16475</name>
</gene>
<keyword evidence="3" id="KW-0804">Transcription</keyword>
<dbReference type="InterPro" id="IPR000843">
    <property type="entry name" value="HTH_LacI"/>
</dbReference>
<dbReference type="InterPro" id="IPR028082">
    <property type="entry name" value="Peripla_BP_I"/>
</dbReference>
<protein>
    <submittedName>
        <fullName evidence="6">LacI family DNA-binding transcriptional regulator</fullName>
    </submittedName>
</protein>
<evidence type="ECO:0000313" key="6">
    <source>
        <dbReference type="EMBL" id="QPC81291.1"/>
    </source>
</evidence>
<dbReference type="SMART" id="SM00354">
    <property type="entry name" value="HTH_LACI"/>
    <property type="match status" value="1"/>
</dbReference>
<dbReference type="AlphaFoldDB" id="A0A7S8E6H9"/>
<feature type="domain" description="HTH cro/C1-type" evidence="5">
    <location>
        <begin position="2"/>
        <end position="26"/>
    </location>
</feature>
<dbReference type="Pfam" id="PF00356">
    <property type="entry name" value="LacI"/>
    <property type="match status" value="1"/>
</dbReference>
<dbReference type="EMBL" id="CP062983">
    <property type="protein sequence ID" value="QPC81291.1"/>
    <property type="molecule type" value="Genomic_DNA"/>
</dbReference>
<dbReference type="GO" id="GO:0003700">
    <property type="term" value="F:DNA-binding transcription factor activity"/>
    <property type="evidence" value="ECO:0007669"/>
    <property type="project" value="TreeGrafter"/>
</dbReference>
<dbReference type="Proteomes" id="UP000594468">
    <property type="component" value="Chromosome"/>
</dbReference>
<dbReference type="InterPro" id="IPR010982">
    <property type="entry name" value="Lambda_DNA-bd_dom_sf"/>
</dbReference>
<dbReference type="CDD" id="cd06267">
    <property type="entry name" value="PBP1_LacI_sugar_binding-like"/>
    <property type="match status" value="1"/>
</dbReference>
<dbReference type="KEGG" id="pmet:G4Y79_16475"/>
<keyword evidence="2 6" id="KW-0238">DNA-binding</keyword>
<dbReference type="CDD" id="cd01392">
    <property type="entry name" value="HTH_LacI"/>
    <property type="match status" value="1"/>
</dbReference>
<dbReference type="Gene3D" id="1.10.260.40">
    <property type="entry name" value="lambda repressor-like DNA-binding domains"/>
    <property type="match status" value="1"/>
</dbReference>
<dbReference type="SUPFAM" id="SSF47413">
    <property type="entry name" value="lambda repressor-like DNA-binding domains"/>
    <property type="match status" value="1"/>
</dbReference>
<sequence length="337" mass="36655">MKKLTISQIANLAGVSKATVSRVLNGYPHISPEIREKVQAVIQETGFQRNNVARLLASNRSNIIGLVIPSGAKAVFTDPYFPAVTQGITQFCNQNQLTLALFVFHSEDEGMDTIKNILTAGLVDGLVITADRKDDYFIPRLIEHQMPFVVLGRPEKNIQDISYVDTDNVGGAYMATKHLLELGHRRIGIVACNTNSAGDDRYKGYLQALEEYDIDTNPCLIAYGDFSLNSGYEATRRLIPEKPDAIFVSSDTMALGGLQALREVGLTVPDDIAIVGYDDLPPAVQAGPPLTTVRQPIEKSGLLAAEILMGILDEEITPPHQVVLPNQLIIRASSGAT</sequence>
<name>A0A7S8E6H9_9CHLR</name>
<proteinExistence type="predicted"/>
<dbReference type="RefSeq" id="WP_195169364.1">
    <property type="nucleotide sequence ID" value="NZ_CP062983.1"/>
</dbReference>
<dbReference type="Gene3D" id="3.40.50.2300">
    <property type="match status" value="2"/>
</dbReference>
<dbReference type="PANTHER" id="PTHR30146:SF109">
    <property type="entry name" value="HTH-TYPE TRANSCRIPTIONAL REGULATOR GALS"/>
    <property type="match status" value="1"/>
</dbReference>
<dbReference type="PRINTS" id="PR00036">
    <property type="entry name" value="HTHLACI"/>
</dbReference>
<evidence type="ECO:0000259" key="4">
    <source>
        <dbReference type="PROSITE" id="PS50932"/>
    </source>
</evidence>
<dbReference type="InterPro" id="IPR001387">
    <property type="entry name" value="Cro/C1-type_HTH"/>
</dbReference>
<evidence type="ECO:0000256" key="1">
    <source>
        <dbReference type="ARBA" id="ARBA00023015"/>
    </source>
</evidence>
<keyword evidence="7" id="KW-1185">Reference proteome</keyword>
<dbReference type="SUPFAM" id="SSF53822">
    <property type="entry name" value="Periplasmic binding protein-like I"/>
    <property type="match status" value="1"/>
</dbReference>
<accession>A0A7S8E6H9</accession>
<evidence type="ECO:0000256" key="3">
    <source>
        <dbReference type="ARBA" id="ARBA00023163"/>
    </source>
</evidence>
<evidence type="ECO:0000259" key="5">
    <source>
        <dbReference type="PROSITE" id="PS50943"/>
    </source>
</evidence>
<dbReference type="GO" id="GO:0000976">
    <property type="term" value="F:transcription cis-regulatory region binding"/>
    <property type="evidence" value="ECO:0007669"/>
    <property type="project" value="TreeGrafter"/>
</dbReference>
<evidence type="ECO:0000313" key="7">
    <source>
        <dbReference type="Proteomes" id="UP000594468"/>
    </source>
</evidence>
<dbReference type="PROSITE" id="PS50943">
    <property type="entry name" value="HTH_CROC1"/>
    <property type="match status" value="1"/>
</dbReference>
<evidence type="ECO:0000256" key="2">
    <source>
        <dbReference type="ARBA" id="ARBA00023125"/>
    </source>
</evidence>
<keyword evidence="1" id="KW-0805">Transcription regulation</keyword>
<dbReference type="PANTHER" id="PTHR30146">
    <property type="entry name" value="LACI-RELATED TRANSCRIPTIONAL REPRESSOR"/>
    <property type="match status" value="1"/>
</dbReference>
<dbReference type="InterPro" id="IPR046335">
    <property type="entry name" value="LacI/GalR-like_sensor"/>
</dbReference>
<reference evidence="6 7" key="1">
    <citation type="submission" date="2020-02" db="EMBL/GenBank/DDBJ databases">
        <authorList>
            <person name="Zheng R.K."/>
            <person name="Sun C.M."/>
        </authorList>
    </citation>
    <scope>NUCLEOTIDE SEQUENCE [LARGE SCALE GENOMIC DNA]</scope>
    <source>
        <strain evidence="7">rifampicinis</strain>
    </source>
</reference>
<organism evidence="6 7">
    <name type="scientific">Phototrophicus methaneseepsis</name>
    <dbReference type="NCBI Taxonomy" id="2710758"/>
    <lineage>
        <taxon>Bacteria</taxon>
        <taxon>Bacillati</taxon>
        <taxon>Chloroflexota</taxon>
        <taxon>Candidatus Thermofontia</taxon>
        <taxon>Phototrophicales</taxon>
        <taxon>Phototrophicaceae</taxon>
        <taxon>Phototrophicus</taxon>
    </lineage>
</organism>
<feature type="domain" description="HTH lacI-type" evidence="4">
    <location>
        <begin position="4"/>
        <end position="58"/>
    </location>
</feature>